<keyword evidence="2" id="KW-1185">Reference proteome</keyword>
<dbReference type="EMBL" id="BAABCW010000002">
    <property type="protein sequence ID" value="GAA4109572.1"/>
    <property type="molecule type" value="Genomic_DNA"/>
</dbReference>
<protein>
    <recommendedName>
        <fullName evidence="3">Ig-like domain-containing protein</fullName>
    </recommendedName>
</protein>
<accession>A0ABP7XAM2</accession>
<evidence type="ECO:0000313" key="1">
    <source>
        <dbReference type="EMBL" id="GAA4109572.1"/>
    </source>
</evidence>
<evidence type="ECO:0000313" key="2">
    <source>
        <dbReference type="Proteomes" id="UP001500459"/>
    </source>
</evidence>
<name>A0ABP7XAM2_9FLAO</name>
<dbReference type="InterPro" id="IPR013783">
    <property type="entry name" value="Ig-like_fold"/>
</dbReference>
<dbReference type="Proteomes" id="UP001500459">
    <property type="component" value="Unassembled WGS sequence"/>
</dbReference>
<gene>
    <name evidence="1" type="ORF">GCM10022393_06230</name>
</gene>
<dbReference type="Gene3D" id="2.60.40.10">
    <property type="entry name" value="Immunoglobulins"/>
    <property type="match status" value="1"/>
</dbReference>
<proteinExistence type="predicted"/>
<reference evidence="2" key="1">
    <citation type="journal article" date="2019" name="Int. J. Syst. Evol. Microbiol.">
        <title>The Global Catalogue of Microorganisms (GCM) 10K type strain sequencing project: providing services to taxonomists for standard genome sequencing and annotation.</title>
        <authorList>
            <consortium name="The Broad Institute Genomics Platform"/>
            <consortium name="The Broad Institute Genome Sequencing Center for Infectious Disease"/>
            <person name="Wu L."/>
            <person name="Ma J."/>
        </authorList>
    </citation>
    <scope>NUCLEOTIDE SEQUENCE [LARGE SCALE GENOMIC DNA]</scope>
    <source>
        <strain evidence="2">JCM 17106</strain>
    </source>
</reference>
<evidence type="ECO:0008006" key="3">
    <source>
        <dbReference type="Google" id="ProtNLM"/>
    </source>
</evidence>
<sequence>MLCAQNRNIGAPDLDNSSNNQICATPETLSTEFVIIATLSPGDAFPSGNQFILQISDPDGSFPDNPETLAIADGPNNGTGSEQEIIFENFLIPENANSDFYKLRVISSTVDNIISDLSEDFAIHYFEDNLRRISLNNNDDLILCEGGSFSETISITLEDFDGNVVDPDEYAWEWFKDGTLVLGESGSSLTISSVGRYYARLPFGLCNSSFEFEESNRVDVIIFSTDDVTISTDAADFSFCPNEDKTLIGSITDFSYQYQWYKDGALLEGFTTSTITLPDNDFGGDYELEVFFGGCSLKSTPPTTVTNEGSSILIPLPERLIKLPTQDNLLLEVTTDAPIGSPVVWRVGGSIQSSGALTEATSSFVANFFETYRVEISANDPCDSELFSETEVLAPTGFDLVIGTQDDVSCDQDIITLELLEMTGSTFEGFNVPLTEDQLPFFDFEWYNNGVATGETSLTLDINRTDVDGIYTLQATLRDNTEFVDLPSNPIPIVFLETDIVLDMNPEVLPVNGSVTLTAPFNADYSYIWFEVIDGENIIIEGETGNTLVVSEEGDYFAEITSSLCSTPTLITEVRLEAAVSGLIPNVITPGGNSANNDWVLPAIYNESDVEVTIYSANGKLDFEKSGGYSNDWPENSASNAQEMLYYYIIRKNNAFVRKGTITVIR</sequence>
<dbReference type="Pfam" id="PF13585">
    <property type="entry name" value="CHU_C"/>
    <property type="match status" value="1"/>
</dbReference>
<comment type="caution">
    <text evidence="1">The sequence shown here is derived from an EMBL/GenBank/DDBJ whole genome shotgun (WGS) entry which is preliminary data.</text>
</comment>
<organism evidence="1 2">
    <name type="scientific">Aquimarina addita</name>
    <dbReference type="NCBI Taxonomy" id="870485"/>
    <lineage>
        <taxon>Bacteria</taxon>
        <taxon>Pseudomonadati</taxon>
        <taxon>Bacteroidota</taxon>
        <taxon>Flavobacteriia</taxon>
        <taxon>Flavobacteriales</taxon>
        <taxon>Flavobacteriaceae</taxon>
        <taxon>Aquimarina</taxon>
    </lineage>
</organism>